<gene>
    <name evidence="1" type="ORF">METBIDRAFT_38248</name>
</gene>
<keyword evidence="2" id="KW-1185">Reference proteome</keyword>
<dbReference type="RefSeq" id="XP_018713216.1">
    <property type="nucleotide sequence ID" value="XM_018856976.1"/>
</dbReference>
<dbReference type="OrthoDB" id="4080708at2759"/>
<dbReference type="AlphaFoldDB" id="A0A1A0HFH2"/>
<dbReference type="Proteomes" id="UP000092555">
    <property type="component" value="Unassembled WGS sequence"/>
</dbReference>
<dbReference type="GeneID" id="30029952"/>
<name>A0A1A0HFH2_9ASCO</name>
<evidence type="ECO:0000313" key="1">
    <source>
        <dbReference type="EMBL" id="OBA22735.1"/>
    </source>
</evidence>
<reference evidence="1 2" key="1">
    <citation type="submission" date="2016-05" db="EMBL/GenBank/DDBJ databases">
        <title>Comparative genomics of biotechnologically important yeasts.</title>
        <authorList>
            <consortium name="DOE Joint Genome Institute"/>
            <person name="Riley R."/>
            <person name="Haridas S."/>
            <person name="Wolfe K.H."/>
            <person name="Lopes M.R."/>
            <person name="Hittinger C.T."/>
            <person name="Goker M."/>
            <person name="Salamov A."/>
            <person name="Wisecaver J."/>
            <person name="Long T.M."/>
            <person name="Aerts A.L."/>
            <person name="Barry K."/>
            <person name="Choi C."/>
            <person name="Clum A."/>
            <person name="Coughlan A.Y."/>
            <person name="Deshpande S."/>
            <person name="Douglass A.P."/>
            <person name="Hanson S.J."/>
            <person name="Klenk H.-P."/>
            <person name="LaButti K."/>
            <person name="Lapidus A."/>
            <person name="Lindquist E."/>
            <person name="Lipzen A."/>
            <person name="Meier-kolthoff J.P."/>
            <person name="Ohm R.A."/>
            <person name="Otillar R.P."/>
            <person name="Pangilinan J."/>
            <person name="Peng Y."/>
            <person name="Rokas A."/>
            <person name="Rosa C.A."/>
            <person name="Scheuner C."/>
            <person name="Sibirny A.A."/>
            <person name="Slot J.C."/>
            <person name="Stielow J.B."/>
            <person name="Sun H."/>
            <person name="Kurtzman C.P."/>
            <person name="Blackwell M."/>
            <person name="Grigoriev I.V."/>
            <person name="Jeffries T.W."/>
        </authorList>
    </citation>
    <scope>NUCLEOTIDE SEQUENCE [LARGE SCALE GENOMIC DNA]</scope>
    <source>
        <strain evidence="1 2">NRRL YB-4993</strain>
    </source>
</reference>
<evidence type="ECO:0000313" key="2">
    <source>
        <dbReference type="Proteomes" id="UP000092555"/>
    </source>
</evidence>
<dbReference type="EMBL" id="LXTC01000001">
    <property type="protein sequence ID" value="OBA22735.1"/>
    <property type="molecule type" value="Genomic_DNA"/>
</dbReference>
<proteinExistence type="predicted"/>
<organism evidence="1 2">
    <name type="scientific">Metschnikowia bicuspidata var. bicuspidata NRRL YB-4993</name>
    <dbReference type="NCBI Taxonomy" id="869754"/>
    <lineage>
        <taxon>Eukaryota</taxon>
        <taxon>Fungi</taxon>
        <taxon>Dikarya</taxon>
        <taxon>Ascomycota</taxon>
        <taxon>Saccharomycotina</taxon>
        <taxon>Pichiomycetes</taxon>
        <taxon>Metschnikowiaceae</taxon>
        <taxon>Metschnikowia</taxon>
    </lineage>
</organism>
<comment type="caution">
    <text evidence="1">The sequence shown here is derived from an EMBL/GenBank/DDBJ whole genome shotgun (WGS) entry which is preliminary data.</text>
</comment>
<sequence length="279" mass="32314">MEYQEYVIASGFMGMSLKAFVSENALRMFQEYCKISKKHQDFSRAKDNQNRSVGLPLFTAKRSIRMGLGDTTYLHFFECASAPEATDRLYDKVDNRPIGEVLRRKYIGYYRYRLQIKGVEIVIIVHSRLPIVDFNIDNERFRFVKAVNSAMNPDHFIYDLYLLTPDQASLVDDLNSSLKVRKDNPLLGGRLHNLFLVKLGSHDRSFYLSPHRRGTFEHHLSWKVFKKTKKCSMFTLYNYATGEPDSNDGVDFHTRVLVAITLILQAYEDDLQSSRAAVN</sequence>
<accession>A0A1A0HFH2</accession>
<protein>
    <submittedName>
        <fullName evidence="1">Uncharacterized protein</fullName>
    </submittedName>
</protein>